<sequence>MEWSCYHCTHNEQETFVVHANAVLTPRGRLMLARRVVDEGWPIVRAAEHFHVSWPTAKRWAVRYAAMGEAGMTDRSSRPHHSPNRTPPPVVRRIVELRWRHRLSPLAIASRLSMPASTVHAVLVRCRLNRLSYIDLRTGEVIRRYEHDRPGALLHVDVKKLGNIPDGGGWRFVGRAQGWQNRRSMPDTKRSRYRNELMGHGFVHTVIDDHSRVAYAEIHDDETAATAIAVLRRAVGWFAVRGVTVQRVLSDNGSCYRSHAWRHACAELHIVPKRTRPYRPQTNGKIERFHRTMTAEWAFARHYPNERTRRSALPAWLHTYNHHRHFLGLNPWLTCVKPADTAWFCNRSPGVVLVAGSGKARAGERNHGGAFLREVAADEVAAVAALAVGHEADAFLRHVRFAVTVRSDHKVIAGAAHCLRGGAPAGIGRRGGRWGCSSPAAVTAGPRPALSRSGGWAGGAVRRVEAGACGRGVNGVGAGCSWASRGSPAVVAGGLLVRR</sequence>
<dbReference type="InterPro" id="IPR024967">
    <property type="entry name" value="DNA-bd_IS481-type"/>
</dbReference>
<dbReference type="Gene3D" id="3.30.420.10">
    <property type="entry name" value="Ribonuclease H-like superfamily/Ribonuclease H"/>
    <property type="match status" value="1"/>
</dbReference>
<dbReference type="InterPro" id="IPR009057">
    <property type="entry name" value="Homeodomain-like_sf"/>
</dbReference>
<reference evidence="2 3" key="1">
    <citation type="journal article" date="2019" name="Emerg. Microbes Infect.">
        <title>Comprehensive subspecies identification of 175 nontuberculous mycobacteria species based on 7547 genomic profiles.</title>
        <authorList>
            <person name="Matsumoto Y."/>
            <person name="Kinjo T."/>
            <person name="Motooka D."/>
            <person name="Nabeya D."/>
            <person name="Jung N."/>
            <person name="Uechi K."/>
            <person name="Horii T."/>
            <person name="Iida T."/>
            <person name="Fujita J."/>
            <person name="Nakamura S."/>
        </authorList>
    </citation>
    <scope>NUCLEOTIDE SEQUENCE [LARGE SCALE GENOMIC DNA]</scope>
    <source>
        <strain evidence="2 3">JCM 13573</strain>
    </source>
</reference>
<dbReference type="SUPFAM" id="SSF53098">
    <property type="entry name" value="Ribonuclease H-like"/>
    <property type="match status" value="1"/>
</dbReference>
<protein>
    <recommendedName>
        <fullName evidence="1">Integrase catalytic domain-containing protein</fullName>
    </recommendedName>
</protein>
<evidence type="ECO:0000313" key="2">
    <source>
        <dbReference type="EMBL" id="GFG65447.1"/>
    </source>
</evidence>
<keyword evidence="3" id="KW-1185">Reference proteome</keyword>
<dbReference type="NCBIfam" id="NF033577">
    <property type="entry name" value="transpos_IS481"/>
    <property type="match status" value="1"/>
</dbReference>
<feature type="domain" description="Integrase catalytic" evidence="1">
    <location>
        <begin position="161"/>
        <end position="339"/>
    </location>
</feature>
<dbReference type="InterPro" id="IPR047656">
    <property type="entry name" value="IS481-like_transpos"/>
</dbReference>
<evidence type="ECO:0000313" key="3">
    <source>
        <dbReference type="Proteomes" id="UP000465306"/>
    </source>
</evidence>
<dbReference type="PANTHER" id="PTHR35004">
    <property type="entry name" value="TRANSPOSASE RV3428C-RELATED"/>
    <property type="match status" value="1"/>
</dbReference>
<dbReference type="InterPro" id="IPR036397">
    <property type="entry name" value="RNaseH_sf"/>
</dbReference>
<dbReference type="Proteomes" id="UP000465306">
    <property type="component" value="Unassembled WGS sequence"/>
</dbReference>
<dbReference type="Pfam" id="PF13011">
    <property type="entry name" value="LZ_Tnp_IS481"/>
    <property type="match status" value="1"/>
</dbReference>
<organism evidence="2 3">
    <name type="scientific">Mycobacterium kubicae</name>
    <dbReference type="NCBI Taxonomy" id="120959"/>
    <lineage>
        <taxon>Bacteria</taxon>
        <taxon>Bacillati</taxon>
        <taxon>Actinomycetota</taxon>
        <taxon>Actinomycetes</taxon>
        <taxon>Mycobacteriales</taxon>
        <taxon>Mycobacteriaceae</taxon>
        <taxon>Mycobacterium</taxon>
        <taxon>Mycobacterium simiae complex</taxon>
    </lineage>
</organism>
<comment type="caution">
    <text evidence="2">The sequence shown here is derived from an EMBL/GenBank/DDBJ whole genome shotgun (WGS) entry which is preliminary data.</text>
</comment>
<name>A0ABQ1BP74_9MYCO</name>
<dbReference type="PANTHER" id="PTHR35004:SF6">
    <property type="entry name" value="TRANSPOSASE"/>
    <property type="match status" value="1"/>
</dbReference>
<dbReference type="PROSITE" id="PS50994">
    <property type="entry name" value="INTEGRASE"/>
    <property type="match status" value="1"/>
</dbReference>
<dbReference type="Pfam" id="PF00665">
    <property type="entry name" value="rve"/>
    <property type="match status" value="1"/>
</dbReference>
<dbReference type="InterPro" id="IPR001584">
    <property type="entry name" value="Integrase_cat-core"/>
</dbReference>
<accession>A0ABQ1BP74</accession>
<evidence type="ECO:0000259" key="1">
    <source>
        <dbReference type="PROSITE" id="PS50994"/>
    </source>
</evidence>
<gene>
    <name evidence="2" type="ORF">MKUB_29370</name>
</gene>
<proteinExistence type="predicted"/>
<dbReference type="SUPFAM" id="SSF46689">
    <property type="entry name" value="Homeodomain-like"/>
    <property type="match status" value="1"/>
</dbReference>
<dbReference type="InterPro" id="IPR012337">
    <property type="entry name" value="RNaseH-like_sf"/>
</dbReference>
<dbReference type="EMBL" id="BLKU01000004">
    <property type="protein sequence ID" value="GFG65447.1"/>
    <property type="molecule type" value="Genomic_DNA"/>
</dbReference>